<reference evidence="2" key="1">
    <citation type="submission" date="2020-06" db="EMBL/GenBank/DDBJ databases">
        <title>Draft genome of Bugula neritina, a colonial animal packing powerful symbionts and potential medicines.</title>
        <authorList>
            <person name="Rayko M."/>
        </authorList>
    </citation>
    <scope>NUCLEOTIDE SEQUENCE [LARGE SCALE GENOMIC DNA]</scope>
    <source>
        <strain evidence="2">Kwan_BN1</strain>
    </source>
</reference>
<evidence type="ECO:0000313" key="2">
    <source>
        <dbReference type="EMBL" id="KAF6020983.1"/>
    </source>
</evidence>
<evidence type="ECO:0000256" key="1">
    <source>
        <dbReference type="SAM" id="MobiDB-lite"/>
    </source>
</evidence>
<feature type="compositionally biased region" description="Basic and acidic residues" evidence="1">
    <location>
        <begin position="62"/>
        <end position="77"/>
    </location>
</feature>
<comment type="caution">
    <text evidence="2">The sequence shown here is derived from an EMBL/GenBank/DDBJ whole genome shotgun (WGS) entry which is preliminary data.</text>
</comment>
<dbReference type="Proteomes" id="UP000593567">
    <property type="component" value="Unassembled WGS sequence"/>
</dbReference>
<proteinExistence type="predicted"/>
<evidence type="ECO:0000313" key="3">
    <source>
        <dbReference type="Proteomes" id="UP000593567"/>
    </source>
</evidence>
<accession>A0A7J7J4F0</accession>
<gene>
    <name evidence="2" type="ORF">EB796_020630</name>
</gene>
<organism evidence="2 3">
    <name type="scientific">Bugula neritina</name>
    <name type="common">Brown bryozoan</name>
    <name type="synonym">Sertularia neritina</name>
    <dbReference type="NCBI Taxonomy" id="10212"/>
    <lineage>
        <taxon>Eukaryota</taxon>
        <taxon>Metazoa</taxon>
        <taxon>Spiralia</taxon>
        <taxon>Lophotrochozoa</taxon>
        <taxon>Bryozoa</taxon>
        <taxon>Gymnolaemata</taxon>
        <taxon>Cheilostomatida</taxon>
        <taxon>Flustrina</taxon>
        <taxon>Buguloidea</taxon>
        <taxon>Bugulidae</taxon>
        <taxon>Bugula</taxon>
    </lineage>
</organism>
<sequence>MFYLIQAPGYTLRKKTDKLHHEVPLEPGMASASLTPDEQEPSTTLQQTVSNDILATRSLGKTSEEIWSDSRQREQRMTHGVSHR</sequence>
<feature type="region of interest" description="Disordered" evidence="1">
    <location>
        <begin position="25"/>
        <end position="84"/>
    </location>
</feature>
<protein>
    <submittedName>
        <fullName evidence="2">Uncharacterized protein</fullName>
    </submittedName>
</protein>
<dbReference type="AlphaFoldDB" id="A0A7J7J4F0"/>
<dbReference type="EMBL" id="VXIV02003139">
    <property type="protein sequence ID" value="KAF6020983.1"/>
    <property type="molecule type" value="Genomic_DNA"/>
</dbReference>
<name>A0A7J7J4F0_BUGNE</name>
<feature type="compositionally biased region" description="Polar residues" evidence="1">
    <location>
        <begin position="32"/>
        <end position="53"/>
    </location>
</feature>
<keyword evidence="3" id="KW-1185">Reference proteome</keyword>